<keyword evidence="3 9" id="KW-0963">Cytoplasm</keyword>
<dbReference type="InterPro" id="IPR018109">
    <property type="entry name" value="Folylpolyglutamate_synth_CS"/>
</dbReference>
<evidence type="ECO:0000259" key="12">
    <source>
        <dbReference type="Pfam" id="PF08245"/>
    </source>
</evidence>
<evidence type="ECO:0000256" key="8">
    <source>
        <dbReference type="ARBA" id="ARBA00023306"/>
    </source>
</evidence>
<dbReference type="Gene3D" id="3.90.190.20">
    <property type="entry name" value="Mur ligase, C-terminal domain"/>
    <property type="match status" value="1"/>
</dbReference>
<dbReference type="SUPFAM" id="SSF51984">
    <property type="entry name" value="MurCD N-terminal domain"/>
    <property type="match status" value="1"/>
</dbReference>
<comment type="pathway">
    <text evidence="2 9 10">Cell wall biogenesis; peptidoglycan biosynthesis.</text>
</comment>
<evidence type="ECO:0000256" key="2">
    <source>
        <dbReference type="ARBA" id="ARBA00004752"/>
    </source>
</evidence>
<dbReference type="HAMAP" id="MF_00639">
    <property type="entry name" value="MurD"/>
    <property type="match status" value="1"/>
</dbReference>
<dbReference type="EMBL" id="FXUI01000001">
    <property type="protein sequence ID" value="SMP51129.1"/>
    <property type="molecule type" value="Genomic_DNA"/>
</dbReference>
<evidence type="ECO:0000256" key="1">
    <source>
        <dbReference type="ARBA" id="ARBA00004496"/>
    </source>
</evidence>
<proteinExistence type="inferred from homology"/>
<dbReference type="NCBIfam" id="TIGR01087">
    <property type="entry name" value="murD"/>
    <property type="match status" value="1"/>
</dbReference>
<dbReference type="Proteomes" id="UP001157910">
    <property type="component" value="Unassembled WGS sequence"/>
</dbReference>
<dbReference type="InterPro" id="IPR036565">
    <property type="entry name" value="Mur-like_cat_sf"/>
</dbReference>
<keyword evidence="14" id="KW-1185">Reference proteome</keyword>
<keyword evidence="6 9" id="KW-0547">Nucleotide-binding</keyword>
<keyword evidence="4 9" id="KW-0436">Ligase</keyword>
<comment type="catalytic activity">
    <reaction evidence="9 10">
        <text>UDP-N-acetyl-alpha-D-muramoyl-L-alanine + D-glutamate + ATP = UDP-N-acetyl-alpha-D-muramoyl-L-alanyl-D-glutamate + ADP + phosphate + H(+)</text>
        <dbReference type="Rhea" id="RHEA:16429"/>
        <dbReference type="ChEBI" id="CHEBI:15378"/>
        <dbReference type="ChEBI" id="CHEBI:29986"/>
        <dbReference type="ChEBI" id="CHEBI:30616"/>
        <dbReference type="ChEBI" id="CHEBI:43474"/>
        <dbReference type="ChEBI" id="CHEBI:83898"/>
        <dbReference type="ChEBI" id="CHEBI:83900"/>
        <dbReference type="ChEBI" id="CHEBI:456216"/>
        <dbReference type="EC" id="6.3.2.9"/>
    </reaction>
</comment>
<dbReference type="Pfam" id="PF21799">
    <property type="entry name" value="MurD-like_N"/>
    <property type="match status" value="1"/>
</dbReference>
<evidence type="ECO:0000256" key="10">
    <source>
        <dbReference type="RuleBase" id="RU003664"/>
    </source>
</evidence>
<dbReference type="InterPro" id="IPR004101">
    <property type="entry name" value="Mur_ligase_C"/>
</dbReference>
<dbReference type="PROSITE" id="PS01011">
    <property type="entry name" value="FOLYLPOLYGLU_SYNT_1"/>
    <property type="match status" value="1"/>
</dbReference>
<evidence type="ECO:0000256" key="5">
    <source>
        <dbReference type="ARBA" id="ARBA00022618"/>
    </source>
</evidence>
<dbReference type="InterPro" id="IPR036615">
    <property type="entry name" value="Mur_ligase_C_dom_sf"/>
</dbReference>
<dbReference type="PANTHER" id="PTHR43692:SF1">
    <property type="entry name" value="UDP-N-ACETYLMURAMOYLALANINE--D-GLUTAMATE LIGASE"/>
    <property type="match status" value="1"/>
</dbReference>
<dbReference type="PANTHER" id="PTHR43692">
    <property type="entry name" value="UDP-N-ACETYLMURAMOYLALANINE--D-GLUTAMATE LIGASE"/>
    <property type="match status" value="1"/>
</dbReference>
<name>A0ABY1PWB5_9SPHN</name>
<feature type="binding site" evidence="9">
    <location>
        <begin position="121"/>
        <end position="127"/>
    </location>
    <ligand>
        <name>ATP</name>
        <dbReference type="ChEBI" id="CHEBI:30616"/>
    </ligand>
</feature>
<keyword evidence="9 10" id="KW-0133">Cell shape</keyword>
<dbReference type="InterPro" id="IPR013221">
    <property type="entry name" value="Mur_ligase_cen"/>
</dbReference>
<evidence type="ECO:0000313" key="14">
    <source>
        <dbReference type="Proteomes" id="UP001157910"/>
    </source>
</evidence>
<comment type="subcellular location">
    <subcellularLocation>
        <location evidence="1 9 10">Cytoplasm</location>
    </subcellularLocation>
</comment>
<keyword evidence="5 9" id="KW-0132">Cell division</keyword>
<keyword evidence="8 9" id="KW-0131">Cell cycle</keyword>
<dbReference type="RefSeq" id="WP_103728253.1">
    <property type="nucleotide sequence ID" value="NZ_FXUI01000001.1"/>
</dbReference>
<dbReference type="SUPFAM" id="SSF53623">
    <property type="entry name" value="MurD-like peptide ligases, catalytic domain"/>
    <property type="match status" value="1"/>
</dbReference>
<evidence type="ECO:0000256" key="9">
    <source>
        <dbReference type="HAMAP-Rule" id="MF_00639"/>
    </source>
</evidence>
<keyword evidence="7 9" id="KW-0067">ATP-binding</keyword>
<feature type="domain" description="Mur ligase C-terminal" evidence="11">
    <location>
        <begin position="302"/>
        <end position="417"/>
    </location>
</feature>
<comment type="similarity">
    <text evidence="9">Belongs to the MurCDEF family.</text>
</comment>
<protein>
    <recommendedName>
        <fullName evidence="9 10">UDP-N-acetylmuramoylalanine--D-glutamate ligase</fullName>
        <ecNumber evidence="9 10">6.3.2.9</ecNumber>
    </recommendedName>
    <alternativeName>
        <fullName evidence="9">D-glutamic acid-adding enzyme</fullName>
    </alternativeName>
    <alternativeName>
        <fullName evidence="9">UDP-N-acetylmuramoyl-L-alanyl-D-glutamate synthetase</fullName>
    </alternativeName>
</protein>
<organism evidence="13 14">
    <name type="scientific">Novosphingobium panipatense</name>
    <dbReference type="NCBI Taxonomy" id="428991"/>
    <lineage>
        <taxon>Bacteria</taxon>
        <taxon>Pseudomonadati</taxon>
        <taxon>Pseudomonadota</taxon>
        <taxon>Alphaproteobacteria</taxon>
        <taxon>Sphingomonadales</taxon>
        <taxon>Sphingomonadaceae</taxon>
        <taxon>Novosphingobium</taxon>
    </lineage>
</organism>
<comment type="function">
    <text evidence="9 10">Cell wall formation. Catalyzes the addition of glutamate to the nucleotide precursor UDP-N-acetylmuramoyl-L-alanine (UMA).</text>
</comment>
<evidence type="ECO:0000256" key="4">
    <source>
        <dbReference type="ARBA" id="ARBA00022598"/>
    </source>
</evidence>
<dbReference type="GO" id="GO:0016874">
    <property type="term" value="F:ligase activity"/>
    <property type="evidence" value="ECO:0007669"/>
    <property type="project" value="UniProtKB-KW"/>
</dbReference>
<evidence type="ECO:0000256" key="3">
    <source>
        <dbReference type="ARBA" id="ARBA00022490"/>
    </source>
</evidence>
<dbReference type="Gene3D" id="3.40.50.720">
    <property type="entry name" value="NAD(P)-binding Rossmann-like Domain"/>
    <property type="match status" value="1"/>
</dbReference>
<dbReference type="EC" id="6.3.2.9" evidence="9 10"/>
<dbReference type="Pfam" id="PF08245">
    <property type="entry name" value="Mur_ligase_M"/>
    <property type="match status" value="1"/>
</dbReference>
<reference evidence="13 14" key="1">
    <citation type="submission" date="2017-05" db="EMBL/GenBank/DDBJ databases">
        <authorList>
            <person name="Varghese N."/>
            <person name="Submissions S."/>
        </authorList>
    </citation>
    <scope>NUCLEOTIDE SEQUENCE [LARGE SCALE GENOMIC DNA]</scope>
    <source>
        <strain evidence="13 14">SM16</strain>
    </source>
</reference>
<dbReference type="InterPro" id="IPR005762">
    <property type="entry name" value="MurD"/>
</dbReference>
<dbReference type="Gene3D" id="3.40.1190.10">
    <property type="entry name" value="Mur-like, catalytic domain"/>
    <property type="match status" value="1"/>
</dbReference>
<accession>A0ABY1PWB5</accession>
<keyword evidence="9 10" id="KW-0961">Cell wall biogenesis/degradation</keyword>
<evidence type="ECO:0000256" key="7">
    <source>
        <dbReference type="ARBA" id="ARBA00022840"/>
    </source>
</evidence>
<comment type="caution">
    <text evidence="13">The sequence shown here is derived from an EMBL/GenBank/DDBJ whole genome shotgun (WGS) entry which is preliminary data.</text>
</comment>
<dbReference type="SUPFAM" id="SSF53244">
    <property type="entry name" value="MurD-like peptide ligases, peptide-binding domain"/>
    <property type="match status" value="1"/>
</dbReference>
<evidence type="ECO:0000259" key="11">
    <source>
        <dbReference type="Pfam" id="PF02875"/>
    </source>
</evidence>
<gene>
    <name evidence="9" type="primary">murD</name>
    <name evidence="13" type="ORF">SAMN06296065_10172</name>
</gene>
<evidence type="ECO:0000256" key="6">
    <source>
        <dbReference type="ARBA" id="ARBA00022741"/>
    </source>
</evidence>
<sequence>MIVSPVFAGKRYAVLGLARSGLAAASALVESGAHVMAWDSRDEARQQLCEWTQCGKVELADPATADLTGYDGIVVSPGIPLNRHPISEAAARAGVPLIGDIELFALARESLPAHRVVGITGTNGKSTTTSLVCHLLETAGVIARASGNIGVPVLGTDPLPAGGVYVLELSSYQIDITESLDCDVAALLNITPDHLDRYASFEAYAASKARLFEMQTRERSAVFGTSDKETRAIAHIEAARRAPGLVRLVDGTDLAGLQKEWPSLQGPHNLQNAAIAVAIVEALGVKKAQWRKGMRTFSGLPHRMERVAVANGVTYINDSKATNPASTAPAIAAFPPDPEPRIHWIVGGLPKGDNLDECAPFFGNIAAAYTIGDAGPLFAEILAPHTRVHRSEMMAEAIRQAMTEARPGDIVMLSPACASFDQFRDYEARGQAFRQIVEALLEPEGRP</sequence>
<feature type="domain" description="Mur ligase central" evidence="12">
    <location>
        <begin position="119"/>
        <end position="234"/>
    </location>
</feature>
<keyword evidence="9 10" id="KW-0573">Peptidoglycan synthesis</keyword>
<dbReference type="Pfam" id="PF02875">
    <property type="entry name" value="Mur_ligase_C"/>
    <property type="match status" value="1"/>
</dbReference>
<evidence type="ECO:0000313" key="13">
    <source>
        <dbReference type="EMBL" id="SMP51129.1"/>
    </source>
</evidence>